<evidence type="ECO:0000256" key="4">
    <source>
        <dbReference type="ARBA" id="ARBA00023136"/>
    </source>
</evidence>
<feature type="transmembrane region" description="Helical" evidence="5">
    <location>
        <begin position="328"/>
        <end position="348"/>
    </location>
</feature>
<organism evidence="7 8">
    <name type="scientific">Austwickia chelonae NBRC 105200</name>
    <dbReference type="NCBI Taxonomy" id="1184607"/>
    <lineage>
        <taxon>Bacteria</taxon>
        <taxon>Bacillati</taxon>
        <taxon>Actinomycetota</taxon>
        <taxon>Actinomycetes</taxon>
        <taxon>Micrococcales</taxon>
        <taxon>Dermatophilaceae</taxon>
        <taxon>Austwickia</taxon>
    </lineage>
</organism>
<evidence type="ECO:0000256" key="6">
    <source>
        <dbReference type="SAM" id="MobiDB-lite"/>
    </source>
</evidence>
<dbReference type="HAMAP" id="MF_01600">
    <property type="entry name" value="UPF0182"/>
    <property type="match status" value="1"/>
</dbReference>
<dbReference type="InterPro" id="IPR005372">
    <property type="entry name" value="UPF0182"/>
</dbReference>
<feature type="compositionally biased region" description="Gly residues" evidence="6">
    <location>
        <begin position="63"/>
        <end position="78"/>
    </location>
</feature>
<feature type="compositionally biased region" description="Gly residues" evidence="6">
    <location>
        <begin position="28"/>
        <end position="46"/>
    </location>
</feature>
<accession>K6W900</accession>
<dbReference type="Pfam" id="PF03699">
    <property type="entry name" value="UPF0182"/>
    <property type="match status" value="1"/>
</dbReference>
<feature type="transmembrane region" description="Helical" evidence="5">
    <location>
        <begin position="94"/>
        <end position="118"/>
    </location>
</feature>
<evidence type="ECO:0000313" key="7">
    <source>
        <dbReference type="EMBL" id="GAB78307.1"/>
    </source>
</evidence>
<gene>
    <name evidence="7" type="ORF">AUCHE_08_05530</name>
</gene>
<feature type="compositionally biased region" description="Pro residues" evidence="6">
    <location>
        <begin position="1044"/>
        <end position="1053"/>
    </location>
</feature>
<proteinExistence type="inferred from homology"/>
<feature type="transmembrane region" description="Helical" evidence="5">
    <location>
        <begin position="189"/>
        <end position="210"/>
    </location>
</feature>
<keyword evidence="4 5" id="KW-0472">Membrane</keyword>
<feature type="region of interest" description="Disordered" evidence="6">
    <location>
        <begin position="1"/>
        <end position="46"/>
    </location>
</feature>
<evidence type="ECO:0000256" key="5">
    <source>
        <dbReference type="HAMAP-Rule" id="MF_01600"/>
    </source>
</evidence>
<sequence>MGVSQQGFDGERGMEPRASGSASPGGPPGGDQGGSGRPGDGGKSSGGGGFRFGFGGFAAGPGGGGAGAGGPRRPGAGGPRMPHPPMKPWRPSPLVVTLLVLAAVVALAVFGSFVWTQLMWFQGLGYSSVFWTQLGSQVGLFVGGMVLAGAVVASSLVLGYRTRPIYAPASQREQVLDRYREMLDPVRKVAIVAVPLVLGAFGGLAAASQWKVLLLYLNGQSFGKTDPTFGKDVGFFVFDLPWYIFLESFFTMSLVLAVMAAVVTHYVYGGLAVGANGVHTSKSARIHLAILAASFVLVRAVGYWLDRYQLSVTSSSRITGLQYTEANAVLWAKGILAGAAVLCALFFLSSIWTRSWTFPMTGLGILVVVSLAAGTAYPAAIQAFKVKPSEQSLEAPYLQHNINATRSAYGLDQIDRKPYEAKKVPDKGGLSGDAATIPGVRVVDPMVVSSTFMQLQGLRRYYQFPDVLDVDRYTIDGKRQDTVIAARELDLASAPSRSWVNDHTVYTHGYGLVAAYGTQRDARGEPVFFAKDIPMVGKLGEFEPRIYFGEKTHTYSIVGEAPGAHPRELDYQSDQGESRTTFSGEGGVKMDNIFKRLAYAVKYREYNILLSEQVGDHSVMLDHRTPKERIERVAPWLTLDGNPYPAVVDGRVQWIVDGYTTSAHYPYSQLQSIDTATSDAVTRSRQSVQEIRAGQVNYIRNSVKATVDAYDGSVKLYTWDDQDPMLKAWSSAFGGTVKPMNEISGALMSHLRYPEDMFKVQRELLARYHVTDASAFYSGSDYWKVPTDPTAADQKAGQPPYYLSIGMPGQKDPAFSLTTSFTPAGENRQFLTGFLAVDSDAGDEKGKRRDGYGKMRLLELPANTNIMGPAQVQNQISTSNQNSTDFSVTLSQFINLNQGGSTAQKGNLLTLPVGGGLLYVQPIYISGKAGTSYPLNQAIVVSFGDKLAWGATLESALNQLFGGDSGAKTDQPPPSTPGKPPAENTPPNPSAELKALLAEAQKAYSEGQEALKKGDFTAYGTAQKKLQEAIEKATKTSGQLPSGTPDPAPAAGR</sequence>
<feature type="compositionally biased region" description="Pro residues" evidence="6">
    <location>
        <begin position="971"/>
        <end position="989"/>
    </location>
</feature>
<dbReference type="AlphaFoldDB" id="K6W900"/>
<feature type="transmembrane region" description="Helical" evidence="5">
    <location>
        <begin position="360"/>
        <end position="380"/>
    </location>
</feature>
<comment type="caution">
    <text evidence="7">The sequence shown here is derived from an EMBL/GenBank/DDBJ whole genome shotgun (WGS) entry which is preliminary data.</text>
</comment>
<dbReference type="STRING" id="100225.SAMN05421595_0823"/>
<feature type="region of interest" description="Disordered" evidence="6">
    <location>
        <begin position="961"/>
        <end position="991"/>
    </location>
</feature>
<reference evidence="7 8" key="1">
    <citation type="submission" date="2012-08" db="EMBL/GenBank/DDBJ databases">
        <title>Whole genome shotgun sequence of Austwickia chelonae NBRC 105200.</title>
        <authorList>
            <person name="Yoshida I."/>
            <person name="Hosoyama A."/>
            <person name="Tsuchikane K."/>
            <person name="Katsumata H."/>
            <person name="Ando Y."/>
            <person name="Ohji S."/>
            <person name="Hamada M."/>
            <person name="Tamura T."/>
            <person name="Yamazoe A."/>
            <person name="Yamazaki S."/>
            <person name="Fujita N."/>
        </authorList>
    </citation>
    <scope>NUCLEOTIDE SEQUENCE [LARGE SCALE GENOMIC DNA]</scope>
    <source>
        <strain evidence="7 8">NBRC 105200</strain>
    </source>
</reference>
<feature type="transmembrane region" description="Helical" evidence="5">
    <location>
        <begin position="138"/>
        <end position="160"/>
    </location>
</feature>
<keyword evidence="2 5" id="KW-0812">Transmembrane</keyword>
<comment type="subcellular location">
    <subcellularLocation>
        <location evidence="5">Cell membrane</location>
        <topology evidence="5">Multi-pass membrane protein</topology>
    </subcellularLocation>
</comment>
<feature type="region of interest" description="Disordered" evidence="6">
    <location>
        <begin position="63"/>
        <end position="86"/>
    </location>
</feature>
<dbReference type="Proteomes" id="UP000008495">
    <property type="component" value="Unassembled WGS sequence"/>
</dbReference>
<comment type="similarity">
    <text evidence="5">Belongs to the UPF0182 family.</text>
</comment>
<feature type="transmembrane region" description="Helical" evidence="5">
    <location>
        <begin position="242"/>
        <end position="268"/>
    </location>
</feature>
<protein>
    <recommendedName>
        <fullName evidence="5">UPF0182 protein AUCHE_08_05530</fullName>
    </recommendedName>
</protein>
<dbReference type="eggNOG" id="COG1615">
    <property type="taxonomic scope" value="Bacteria"/>
</dbReference>
<dbReference type="EMBL" id="BAGZ01000008">
    <property type="protein sequence ID" value="GAB78307.1"/>
    <property type="molecule type" value="Genomic_DNA"/>
</dbReference>
<feature type="region of interest" description="Disordered" evidence="6">
    <location>
        <begin position="1029"/>
        <end position="1053"/>
    </location>
</feature>
<dbReference type="PANTHER" id="PTHR39344">
    <property type="entry name" value="UPF0182 PROTEIN SLL1060"/>
    <property type="match status" value="1"/>
</dbReference>
<keyword evidence="8" id="KW-1185">Reference proteome</keyword>
<keyword evidence="3 5" id="KW-1133">Transmembrane helix</keyword>
<dbReference type="GO" id="GO:0005886">
    <property type="term" value="C:plasma membrane"/>
    <property type="evidence" value="ECO:0007669"/>
    <property type="project" value="UniProtKB-SubCell"/>
</dbReference>
<name>K6W900_9MICO</name>
<evidence type="ECO:0000256" key="3">
    <source>
        <dbReference type="ARBA" id="ARBA00022989"/>
    </source>
</evidence>
<dbReference type="PANTHER" id="PTHR39344:SF1">
    <property type="entry name" value="UPF0182 PROTEIN SLL1060"/>
    <property type="match status" value="1"/>
</dbReference>
<dbReference type="GO" id="GO:0005576">
    <property type="term" value="C:extracellular region"/>
    <property type="evidence" value="ECO:0007669"/>
    <property type="project" value="TreeGrafter"/>
</dbReference>
<evidence type="ECO:0000313" key="8">
    <source>
        <dbReference type="Proteomes" id="UP000008495"/>
    </source>
</evidence>
<keyword evidence="1 5" id="KW-1003">Cell membrane</keyword>
<feature type="transmembrane region" description="Helical" evidence="5">
    <location>
        <begin position="288"/>
        <end position="305"/>
    </location>
</feature>
<evidence type="ECO:0000256" key="1">
    <source>
        <dbReference type="ARBA" id="ARBA00022475"/>
    </source>
</evidence>
<evidence type="ECO:0000256" key="2">
    <source>
        <dbReference type="ARBA" id="ARBA00022692"/>
    </source>
</evidence>